<dbReference type="InterPro" id="IPR038718">
    <property type="entry name" value="SNF2-like_sf"/>
</dbReference>
<evidence type="ECO:0000256" key="3">
    <source>
        <dbReference type="SAM" id="Coils"/>
    </source>
</evidence>
<feature type="domain" description="Helicase C-terminal" evidence="6">
    <location>
        <begin position="605"/>
        <end position="764"/>
    </location>
</feature>
<dbReference type="PROSITE" id="PS50966">
    <property type="entry name" value="ZF_SWIM"/>
    <property type="match status" value="1"/>
</dbReference>
<dbReference type="Pfam" id="PF00271">
    <property type="entry name" value="Helicase_C"/>
    <property type="match status" value="1"/>
</dbReference>
<dbReference type="InterPro" id="IPR049730">
    <property type="entry name" value="SNF2/RAD54-like_C"/>
</dbReference>
<keyword evidence="3" id="KW-0175">Coiled coil</keyword>
<dbReference type="Gene3D" id="3.40.50.10810">
    <property type="entry name" value="Tandem AAA-ATPase domain"/>
    <property type="match status" value="1"/>
</dbReference>
<dbReference type="CDD" id="cd17919">
    <property type="entry name" value="DEXHc_Snf"/>
    <property type="match status" value="1"/>
</dbReference>
<dbReference type="Proteomes" id="UP001165427">
    <property type="component" value="Unassembled WGS sequence"/>
</dbReference>
<dbReference type="Pfam" id="PF00176">
    <property type="entry name" value="SNF2-rel_dom"/>
    <property type="match status" value="1"/>
</dbReference>
<keyword evidence="2" id="KW-0479">Metal-binding</keyword>
<evidence type="ECO:0000313" key="8">
    <source>
        <dbReference type="Proteomes" id="UP001165427"/>
    </source>
</evidence>
<dbReference type="CDD" id="cd18793">
    <property type="entry name" value="SF2_C_SNF"/>
    <property type="match status" value="1"/>
</dbReference>
<dbReference type="EMBL" id="JALJRB010000035">
    <property type="protein sequence ID" value="MCJ8502839.1"/>
    <property type="molecule type" value="Genomic_DNA"/>
</dbReference>
<evidence type="ECO:0000256" key="1">
    <source>
        <dbReference type="ARBA" id="ARBA00022801"/>
    </source>
</evidence>
<dbReference type="SUPFAM" id="SSF52540">
    <property type="entry name" value="P-loop containing nucleoside triphosphate hydrolases"/>
    <property type="match status" value="2"/>
</dbReference>
<feature type="domain" description="SWIM-type" evidence="4">
    <location>
        <begin position="160"/>
        <end position="198"/>
    </location>
</feature>
<accession>A0AA41R5R0</accession>
<dbReference type="GO" id="GO:0016787">
    <property type="term" value="F:hydrolase activity"/>
    <property type="evidence" value="ECO:0007669"/>
    <property type="project" value="UniProtKB-KW"/>
</dbReference>
<evidence type="ECO:0000259" key="6">
    <source>
        <dbReference type="PROSITE" id="PS51194"/>
    </source>
</evidence>
<dbReference type="InterPro" id="IPR007527">
    <property type="entry name" value="Znf_SWIM"/>
</dbReference>
<organism evidence="7 8">
    <name type="scientific">Desulfatitalea alkaliphila</name>
    <dbReference type="NCBI Taxonomy" id="2929485"/>
    <lineage>
        <taxon>Bacteria</taxon>
        <taxon>Pseudomonadati</taxon>
        <taxon>Thermodesulfobacteriota</taxon>
        <taxon>Desulfobacteria</taxon>
        <taxon>Desulfobacterales</taxon>
        <taxon>Desulfosarcinaceae</taxon>
        <taxon>Desulfatitalea</taxon>
    </lineage>
</organism>
<feature type="coiled-coil region" evidence="3">
    <location>
        <begin position="113"/>
        <end position="140"/>
    </location>
</feature>
<dbReference type="GO" id="GO:0005524">
    <property type="term" value="F:ATP binding"/>
    <property type="evidence" value="ECO:0007669"/>
    <property type="project" value="InterPro"/>
</dbReference>
<proteinExistence type="predicted"/>
<evidence type="ECO:0000259" key="5">
    <source>
        <dbReference type="PROSITE" id="PS51192"/>
    </source>
</evidence>
<dbReference type="InterPro" id="IPR000330">
    <property type="entry name" value="SNF2_N"/>
</dbReference>
<evidence type="ECO:0000256" key="2">
    <source>
        <dbReference type="PROSITE-ProRule" id="PRU00325"/>
    </source>
</evidence>
<dbReference type="InterPro" id="IPR027417">
    <property type="entry name" value="P-loop_NTPase"/>
</dbReference>
<keyword evidence="7" id="KW-0547">Nucleotide-binding</keyword>
<dbReference type="SMART" id="SM00487">
    <property type="entry name" value="DEXDc"/>
    <property type="match status" value="1"/>
</dbReference>
<feature type="domain" description="Helicase ATP-binding" evidence="5">
    <location>
        <begin position="323"/>
        <end position="481"/>
    </location>
</feature>
<dbReference type="GO" id="GO:0008270">
    <property type="term" value="F:zinc ion binding"/>
    <property type="evidence" value="ECO:0007669"/>
    <property type="project" value="UniProtKB-KW"/>
</dbReference>
<dbReference type="RefSeq" id="WP_246914268.1">
    <property type="nucleotide sequence ID" value="NZ_JALJRB010000035.1"/>
</dbReference>
<reference evidence="7" key="1">
    <citation type="submission" date="2022-04" db="EMBL/GenBank/DDBJ databases">
        <title>Desulfatitalea alkaliphila sp. nov., a novel anaerobic sulfate-reducing bacterium isolated from terrestrial mud volcano, Taman Peninsula, Russia.</title>
        <authorList>
            <person name="Khomyakova M.A."/>
            <person name="Merkel A.Y."/>
            <person name="Slobodkin A.I."/>
        </authorList>
    </citation>
    <scope>NUCLEOTIDE SEQUENCE</scope>
    <source>
        <strain evidence="7">M08but</strain>
    </source>
</reference>
<keyword evidence="7" id="KW-0067">ATP-binding</keyword>
<sequence>MQTLTDILSHLSFLQAAKLLGENGKALILQGGKYEIDPADQVQLDEKRFVLTLPDAEVRITLDPHRPKQLNLSCNRCTVACAHQGAALALILEEKLALGLAAPPPERVPIETLDEETLVAQALADRRERARNEKMVLQSMAPERLWTDYIVTSKVSGKSYRVALRGFAPGESYCTCPDFRKNTLGTCKHILYAQSRLKTKFPKKVRETPPPVEDIAVYLRYGAQLELRLLLPENPAPEIASLLAPLRGRAIDDVRDLLRRINGVERSGTAVTVYPDAEQYIQHCLFQQRMAGLADEIRRDPAGHPLRRTLLKTELLPYQLDGIAFAAGAGRAILADDMGLGKTIQAIGTAELLARHASISKVLVICPASLKSQWRTEIRRFSERTCRVVLGSAADRPAQYADDAFFTVCNYEQVLRDVLAVETVSWDLIILDEGQRIKNWEAKTSRVVKALASPFALVLSGTPLENRLDDLYSVVEFVDDRRLGPAFRFFNRHRVVDEKGKPLGYRHLDELRSNLAPILLRRTRAMVLKELPPRTTEILRITPTDEQLGMHNAHRMIIQTIINKRYLSEMDLLRLQKALLMCRMSADSTYLVDKQAPGYSSKLEELENLLTQLAAEEERKIVLFSEWTTMLGLIEPLLAKLGMGYVRLDGSVPQAERKALIQQFRKDPACKLFITTNAGATGLNLQAANTVINVDLPWNPAILEQRIARAHRMGQTQPVQVFLLVTTDTLEENLLGTLSAKNELSLAVLDPDAEATEVDLNTGIEELKRRMEVLLGNKPDAPQDESQKAQAAREAATFARREKIAAAGGQLVTAAFAFIGEVLGDPEPDERMAQMTGAFKAKLSECMETTDDGQLKMTVTLPDPSFLDTMALSLARMVGMENVR</sequence>
<gene>
    <name evidence="7" type="ORF">MRX98_19845</name>
</gene>
<keyword evidence="1" id="KW-0378">Hydrolase</keyword>
<dbReference type="PROSITE" id="PS51192">
    <property type="entry name" value="HELICASE_ATP_BIND_1"/>
    <property type="match status" value="1"/>
</dbReference>
<protein>
    <submittedName>
        <fullName evidence="7">DEAD/DEAH box helicase</fullName>
    </submittedName>
</protein>
<dbReference type="PANTHER" id="PTHR10799">
    <property type="entry name" value="SNF2/RAD54 HELICASE FAMILY"/>
    <property type="match status" value="1"/>
</dbReference>
<name>A0AA41R5R0_9BACT</name>
<dbReference type="InterPro" id="IPR001650">
    <property type="entry name" value="Helicase_C-like"/>
</dbReference>
<keyword evidence="2" id="KW-0863">Zinc-finger</keyword>
<keyword evidence="2" id="KW-0862">Zinc</keyword>
<evidence type="ECO:0000259" key="4">
    <source>
        <dbReference type="PROSITE" id="PS50966"/>
    </source>
</evidence>
<keyword evidence="7" id="KW-0347">Helicase</keyword>
<dbReference type="GO" id="GO:0004386">
    <property type="term" value="F:helicase activity"/>
    <property type="evidence" value="ECO:0007669"/>
    <property type="project" value="UniProtKB-KW"/>
</dbReference>
<evidence type="ECO:0000313" key="7">
    <source>
        <dbReference type="EMBL" id="MCJ8502839.1"/>
    </source>
</evidence>
<comment type="caution">
    <text evidence="7">The sequence shown here is derived from an EMBL/GenBank/DDBJ whole genome shotgun (WGS) entry which is preliminary data.</text>
</comment>
<dbReference type="PROSITE" id="PS51194">
    <property type="entry name" value="HELICASE_CTER"/>
    <property type="match status" value="1"/>
</dbReference>
<dbReference type="SMART" id="SM00490">
    <property type="entry name" value="HELICc"/>
    <property type="match status" value="1"/>
</dbReference>
<keyword evidence="8" id="KW-1185">Reference proteome</keyword>
<dbReference type="AlphaFoldDB" id="A0AA41R5R0"/>
<dbReference type="InterPro" id="IPR014001">
    <property type="entry name" value="Helicase_ATP-bd"/>
</dbReference>
<dbReference type="Gene3D" id="3.40.50.300">
    <property type="entry name" value="P-loop containing nucleotide triphosphate hydrolases"/>
    <property type="match status" value="1"/>
</dbReference>